<comment type="subunit">
    <text evidence="4">Part of a SCF (SKP1-cullin-F-box) protein ligase complex.</text>
</comment>
<evidence type="ECO:0000256" key="2">
    <source>
        <dbReference type="ARBA" id="ARBA00009993"/>
    </source>
</evidence>
<feature type="domain" description="SKP1 component dimerisation" evidence="5">
    <location>
        <begin position="158"/>
        <end position="205"/>
    </location>
</feature>
<evidence type="ECO:0000256" key="3">
    <source>
        <dbReference type="ARBA" id="ARBA00022786"/>
    </source>
</evidence>
<comment type="function">
    <text evidence="4">Involved in ubiquitination and subsequent proteasomal degradation of target proteins. Together with CUL1, RBX1 and a F-box protein, it forms a SCF E3 ubiquitin ligase complex. The functional specificity of this complex depends on the type of F-box protein. In the SCF complex, it serves as an adapter that links the F-box protein to CUL1.</text>
</comment>
<proteinExistence type="inferred from homology"/>
<dbReference type="InterPro" id="IPR001232">
    <property type="entry name" value="SKP1-like"/>
</dbReference>
<dbReference type="GO" id="GO:0009867">
    <property type="term" value="P:jasmonic acid mediated signaling pathway"/>
    <property type="evidence" value="ECO:0007669"/>
    <property type="project" value="UniProtKB-ARBA"/>
</dbReference>
<keyword evidence="8" id="KW-1185">Reference proteome</keyword>
<sequence>MNDLDPILSGVQLRPRRGSDSVVIRRNNHGVVAKASSKKIPMTTFDGVSFEVDVEVAMKMEAVRSFFEDYNSQEITKIPLPNVSSNSLTMVIDYIKTHLDFSEMAKKCDEIEEIDVLSRKKYGKFTMEAKAYDNQYLEKLDNDAIKELLLAANYLNVKSLLDFLNQGIANRVMNKSVEYVREYFEIENDFTPEEEEAIRQENPWAWEDIDED</sequence>
<evidence type="ECO:0000256" key="4">
    <source>
        <dbReference type="PIRNR" id="PIRNR028729"/>
    </source>
</evidence>
<dbReference type="InterPro" id="IPR036296">
    <property type="entry name" value="SKP1-like_dim_sf"/>
</dbReference>
<dbReference type="InterPro" id="IPR016897">
    <property type="entry name" value="SKP1"/>
</dbReference>
<reference evidence="7" key="1">
    <citation type="submission" date="2020-09" db="EMBL/GenBank/DDBJ databases">
        <title>Genome-Enabled Discovery of Anthraquinone Biosynthesis in Senna tora.</title>
        <authorList>
            <person name="Kang S.-H."/>
            <person name="Pandey R.P."/>
            <person name="Lee C.-M."/>
            <person name="Sim J.-S."/>
            <person name="Jeong J.-T."/>
            <person name="Choi B.-S."/>
            <person name="Jung M."/>
            <person name="Ginzburg D."/>
            <person name="Zhao K."/>
            <person name="Won S.Y."/>
            <person name="Oh T.-J."/>
            <person name="Yu Y."/>
            <person name="Kim N.-H."/>
            <person name="Lee O.R."/>
            <person name="Lee T.-H."/>
            <person name="Bashyal P."/>
            <person name="Kim T.-S."/>
            <person name="Lee W.-H."/>
            <person name="Kawkins C."/>
            <person name="Kim C.-K."/>
            <person name="Kim J.S."/>
            <person name="Ahn B.O."/>
            <person name="Rhee S.Y."/>
            <person name="Sohng J.K."/>
        </authorList>
    </citation>
    <scope>NUCLEOTIDE SEQUENCE</scope>
    <source>
        <tissue evidence="7">Leaf</tissue>
    </source>
</reference>
<comment type="similarity">
    <text evidence="2 4">Belongs to the SKP1 family.</text>
</comment>
<dbReference type="PIRSF" id="PIRSF028729">
    <property type="entry name" value="E3_ubiquit_lig_SCF_Skp"/>
    <property type="match status" value="1"/>
</dbReference>
<comment type="caution">
    <text evidence="7">The sequence shown here is derived from an EMBL/GenBank/DDBJ whole genome shotgun (WGS) entry which is preliminary data.</text>
</comment>
<feature type="domain" description="SKP1 component POZ" evidence="6">
    <location>
        <begin position="38"/>
        <end position="99"/>
    </location>
</feature>
<dbReference type="AlphaFoldDB" id="A0A834WZH2"/>
<dbReference type="InterPro" id="IPR011333">
    <property type="entry name" value="SKP1/BTB/POZ_sf"/>
</dbReference>
<evidence type="ECO:0000256" key="1">
    <source>
        <dbReference type="ARBA" id="ARBA00004906"/>
    </source>
</evidence>
<accession>A0A834WZH2</accession>
<dbReference type="SUPFAM" id="SSF81382">
    <property type="entry name" value="Skp1 dimerisation domain-like"/>
    <property type="match status" value="1"/>
</dbReference>
<dbReference type="Proteomes" id="UP000634136">
    <property type="component" value="Unassembled WGS sequence"/>
</dbReference>
<dbReference type="GO" id="GO:0016567">
    <property type="term" value="P:protein ubiquitination"/>
    <property type="evidence" value="ECO:0007669"/>
    <property type="project" value="UniProtKB-UniRule"/>
</dbReference>
<dbReference type="OrthoDB" id="2342932at2759"/>
<organism evidence="7 8">
    <name type="scientific">Senna tora</name>
    <dbReference type="NCBI Taxonomy" id="362788"/>
    <lineage>
        <taxon>Eukaryota</taxon>
        <taxon>Viridiplantae</taxon>
        <taxon>Streptophyta</taxon>
        <taxon>Embryophyta</taxon>
        <taxon>Tracheophyta</taxon>
        <taxon>Spermatophyta</taxon>
        <taxon>Magnoliopsida</taxon>
        <taxon>eudicotyledons</taxon>
        <taxon>Gunneridae</taxon>
        <taxon>Pentapetalae</taxon>
        <taxon>rosids</taxon>
        <taxon>fabids</taxon>
        <taxon>Fabales</taxon>
        <taxon>Fabaceae</taxon>
        <taxon>Caesalpinioideae</taxon>
        <taxon>Cassia clade</taxon>
        <taxon>Senna</taxon>
    </lineage>
</organism>
<dbReference type="GO" id="GO:0006511">
    <property type="term" value="P:ubiquitin-dependent protein catabolic process"/>
    <property type="evidence" value="ECO:0007669"/>
    <property type="project" value="InterPro"/>
</dbReference>
<dbReference type="SMART" id="SM00512">
    <property type="entry name" value="Skp1"/>
    <property type="match status" value="1"/>
</dbReference>
<dbReference type="Pfam" id="PF03931">
    <property type="entry name" value="Skp1_POZ"/>
    <property type="match status" value="1"/>
</dbReference>
<dbReference type="SUPFAM" id="SSF54695">
    <property type="entry name" value="POZ domain"/>
    <property type="match status" value="1"/>
</dbReference>
<evidence type="ECO:0000259" key="5">
    <source>
        <dbReference type="Pfam" id="PF01466"/>
    </source>
</evidence>
<evidence type="ECO:0000313" key="7">
    <source>
        <dbReference type="EMBL" id="KAF7834808.1"/>
    </source>
</evidence>
<dbReference type="UniPathway" id="UPA00143"/>
<evidence type="ECO:0000259" key="6">
    <source>
        <dbReference type="Pfam" id="PF03931"/>
    </source>
</evidence>
<dbReference type="EMBL" id="JAAIUW010000004">
    <property type="protein sequence ID" value="KAF7834808.1"/>
    <property type="molecule type" value="Genomic_DNA"/>
</dbReference>
<dbReference type="InterPro" id="IPR016072">
    <property type="entry name" value="Skp1_comp_dimer"/>
</dbReference>
<protein>
    <recommendedName>
        <fullName evidence="4">SKP1-like protein</fullName>
    </recommendedName>
</protein>
<gene>
    <name evidence="7" type="ORF">G2W53_009667</name>
</gene>
<comment type="pathway">
    <text evidence="1 4">Protein modification; protein ubiquitination.</text>
</comment>
<keyword evidence="3 4" id="KW-0833">Ubl conjugation pathway</keyword>
<dbReference type="Pfam" id="PF01466">
    <property type="entry name" value="Skp1"/>
    <property type="match status" value="1"/>
</dbReference>
<dbReference type="InterPro" id="IPR016073">
    <property type="entry name" value="Skp1_comp_POZ"/>
</dbReference>
<dbReference type="PANTHER" id="PTHR11165">
    <property type="entry name" value="SKP1"/>
    <property type="match status" value="1"/>
</dbReference>
<name>A0A834WZH2_9FABA</name>
<dbReference type="Gene3D" id="3.30.710.10">
    <property type="entry name" value="Potassium Channel Kv1.1, Chain A"/>
    <property type="match status" value="1"/>
</dbReference>
<evidence type="ECO:0000313" key="8">
    <source>
        <dbReference type="Proteomes" id="UP000634136"/>
    </source>
</evidence>